<proteinExistence type="predicted"/>
<sequence length="67" mass="7720">MWNFLGAEVPPSHFLQDSFDNVCRISQEIRRHVEHCGLFSFEPVILKGSLNKVLKYDVKKEATFPVA</sequence>
<evidence type="ECO:0000313" key="1">
    <source>
        <dbReference type="EMBL" id="CAJ0594469.1"/>
    </source>
</evidence>
<organism evidence="1 2">
    <name type="scientific">Cylicocyclus nassatus</name>
    <name type="common">Nematode worm</name>
    <dbReference type="NCBI Taxonomy" id="53992"/>
    <lineage>
        <taxon>Eukaryota</taxon>
        <taxon>Metazoa</taxon>
        <taxon>Ecdysozoa</taxon>
        <taxon>Nematoda</taxon>
        <taxon>Chromadorea</taxon>
        <taxon>Rhabditida</taxon>
        <taxon>Rhabditina</taxon>
        <taxon>Rhabditomorpha</taxon>
        <taxon>Strongyloidea</taxon>
        <taxon>Strongylidae</taxon>
        <taxon>Cylicocyclus</taxon>
    </lineage>
</organism>
<dbReference type="EMBL" id="CATQJL010000112">
    <property type="protein sequence ID" value="CAJ0594469.1"/>
    <property type="molecule type" value="Genomic_DNA"/>
</dbReference>
<dbReference type="Proteomes" id="UP001176961">
    <property type="component" value="Unassembled WGS sequence"/>
</dbReference>
<accession>A0AA36LZG6</accession>
<reference evidence="1" key="1">
    <citation type="submission" date="2023-07" db="EMBL/GenBank/DDBJ databases">
        <authorList>
            <consortium name="CYATHOMIX"/>
        </authorList>
    </citation>
    <scope>NUCLEOTIDE SEQUENCE</scope>
    <source>
        <strain evidence="1">N/A</strain>
    </source>
</reference>
<protein>
    <submittedName>
        <fullName evidence="1">Uncharacterized protein</fullName>
    </submittedName>
</protein>
<gene>
    <name evidence="1" type="ORF">CYNAS_LOCUS6452</name>
</gene>
<comment type="caution">
    <text evidence="1">The sequence shown here is derived from an EMBL/GenBank/DDBJ whole genome shotgun (WGS) entry which is preliminary data.</text>
</comment>
<keyword evidence="2" id="KW-1185">Reference proteome</keyword>
<dbReference type="AlphaFoldDB" id="A0AA36LZG6"/>
<name>A0AA36LZG6_CYLNA</name>
<evidence type="ECO:0000313" key="2">
    <source>
        <dbReference type="Proteomes" id="UP001176961"/>
    </source>
</evidence>